<dbReference type="EMBL" id="HBHZ01005735">
    <property type="protein sequence ID" value="CAE0191334.1"/>
    <property type="molecule type" value="Transcribed_RNA"/>
</dbReference>
<proteinExistence type="predicted"/>
<keyword evidence="2" id="KW-1133">Transmembrane helix</keyword>
<keyword evidence="2" id="KW-0812">Transmembrane</keyword>
<evidence type="ECO:0000256" key="2">
    <source>
        <dbReference type="SAM" id="Phobius"/>
    </source>
</evidence>
<evidence type="ECO:0000256" key="1">
    <source>
        <dbReference type="SAM" id="MobiDB-lite"/>
    </source>
</evidence>
<feature type="transmembrane region" description="Helical" evidence="2">
    <location>
        <begin position="59"/>
        <end position="78"/>
    </location>
</feature>
<dbReference type="AlphaFoldDB" id="A0A7S3FNA5"/>
<accession>A0A7S3FNA5</accession>
<organism evidence="3">
    <name type="scientific">Chloropicon roscoffensis</name>
    <dbReference type="NCBI Taxonomy" id="1461544"/>
    <lineage>
        <taxon>Eukaryota</taxon>
        <taxon>Viridiplantae</taxon>
        <taxon>Chlorophyta</taxon>
        <taxon>Chloropicophyceae</taxon>
        <taxon>Chloropicales</taxon>
        <taxon>Chloropicaceae</taxon>
        <taxon>Chloropicon</taxon>
    </lineage>
</organism>
<keyword evidence="5" id="KW-1185">Reference proteome</keyword>
<dbReference type="Proteomes" id="UP001472866">
    <property type="component" value="Chromosome 08"/>
</dbReference>
<reference evidence="3" key="1">
    <citation type="submission" date="2021-01" db="EMBL/GenBank/DDBJ databases">
        <authorList>
            <person name="Corre E."/>
            <person name="Pelletier E."/>
            <person name="Niang G."/>
            <person name="Scheremetjew M."/>
            <person name="Finn R."/>
            <person name="Kale V."/>
            <person name="Holt S."/>
            <person name="Cochrane G."/>
            <person name="Meng A."/>
            <person name="Brown T."/>
            <person name="Cohen L."/>
        </authorList>
    </citation>
    <scope>NUCLEOTIDE SEQUENCE</scope>
    <source>
        <strain evidence="3">RCC1871</strain>
    </source>
</reference>
<dbReference type="EMBL" id="CP151508">
    <property type="protein sequence ID" value="WZN63574.1"/>
    <property type="molecule type" value="Genomic_DNA"/>
</dbReference>
<feature type="transmembrane region" description="Helical" evidence="2">
    <location>
        <begin position="147"/>
        <end position="165"/>
    </location>
</feature>
<evidence type="ECO:0000313" key="5">
    <source>
        <dbReference type="Proteomes" id="UP001472866"/>
    </source>
</evidence>
<gene>
    <name evidence="3" type="ORF">CROS1456_LOCUS4424</name>
    <name evidence="4" type="ORF">HKI87_08g51230</name>
</gene>
<feature type="transmembrane region" description="Helical" evidence="2">
    <location>
        <begin position="20"/>
        <end position="47"/>
    </location>
</feature>
<evidence type="ECO:0000313" key="3">
    <source>
        <dbReference type="EMBL" id="CAE0191334.1"/>
    </source>
</evidence>
<keyword evidence="2" id="KW-0472">Membrane</keyword>
<evidence type="ECO:0000313" key="4">
    <source>
        <dbReference type="EMBL" id="WZN63574.1"/>
    </source>
</evidence>
<feature type="compositionally biased region" description="Basic and acidic residues" evidence="1">
    <location>
        <begin position="175"/>
        <end position="194"/>
    </location>
</feature>
<protein>
    <submittedName>
        <fullName evidence="3">Uncharacterized protein</fullName>
    </submittedName>
</protein>
<sequence length="223" mass="24024">MPMTTTTSSSGSRTTGGLFSWKLALIVAAIGYWISGGTGTVSLLYYLNPVRLCSLVFRLAATAAWSTWETALGLAVPYSSSIENSGSLRTLCRNVTTDMDQLVSVFEDFLDSREDAAELRRDFAAYLSHRAATSFVSVEKTLDTVLSVYKLVLPFLVFSLIGNVLSRGDGWGSEKASREGDGKTKRASPREPKAKPRPRKKDAAGASGSGFKSPASVLSVEYD</sequence>
<name>A0A7S3FNA5_9CHLO</name>
<reference evidence="4 5" key="2">
    <citation type="submission" date="2024-03" db="EMBL/GenBank/DDBJ databases">
        <title>Complete genome sequence of the green alga Chloropicon roscoffensis RCC1871.</title>
        <authorList>
            <person name="Lemieux C."/>
            <person name="Pombert J.-F."/>
            <person name="Otis C."/>
            <person name="Turmel M."/>
        </authorList>
    </citation>
    <scope>NUCLEOTIDE SEQUENCE [LARGE SCALE GENOMIC DNA]</scope>
    <source>
        <strain evidence="4 5">RCC1871</strain>
    </source>
</reference>
<feature type="region of interest" description="Disordered" evidence="1">
    <location>
        <begin position="169"/>
        <end position="223"/>
    </location>
</feature>